<dbReference type="Gene3D" id="3.90.180.10">
    <property type="entry name" value="Medium-chain alcohol dehydrogenases, catalytic domain"/>
    <property type="match status" value="1"/>
</dbReference>
<evidence type="ECO:0000259" key="2">
    <source>
        <dbReference type="Pfam" id="PF00107"/>
    </source>
</evidence>
<dbReference type="SUPFAM" id="SSF50129">
    <property type="entry name" value="GroES-like"/>
    <property type="match status" value="1"/>
</dbReference>
<keyword evidence="5" id="KW-1185">Reference proteome</keyword>
<dbReference type="EMBL" id="SHNO01000001">
    <property type="protein sequence ID" value="MCX2977196.1"/>
    <property type="molecule type" value="Genomic_DNA"/>
</dbReference>
<dbReference type="InterPro" id="IPR036291">
    <property type="entry name" value="NAD(P)-bd_dom_sf"/>
</dbReference>
<dbReference type="Proteomes" id="UP001143304">
    <property type="component" value="Unassembled WGS sequence"/>
</dbReference>
<dbReference type="InterPro" id="IPR013154">
    <property type="entry name" value="ADH-like_N"/>
</dbReference>
<name>A0ABT3T4L1_9GAMM</name>
<dbReference type="Pfam" id="PF08240">
    <property type="entry name" value="ADH_N"/>
    <property type="match status" value="1"/>
</dbReference>
<keyword evidence="1" id="KW-0560">Oxidoreductase</keyword>
<evidence type="ECO:0000313" key="5">
    <source>
        <dbReference type="Proteomes" id="UP001143304"/>
    </source>
</evidence>
<evidence type="ECO:0000313" key="4">
    <source>
        <dbReference type="EMBL" id="MCX2977196.1"/>
    </source>
</evidence>
<comment type="caution">
    <text evidence="4">The sequence shown here is derived from an EMBL/GenBank/DDBJ whole genome shotgun (WGS) entry which is preliminary data.</text>
</comment>
<accession>A0ABT3T4L1</accession>
<organism evidence="4 5">
    <name type="scientific">Candidatus Marimicrobium litorale</name>
    <dbReference type="NCBI Taxonomy" id="2518991"/>
    <lineage>
        <taxon>Bacteria</taxon>
        <taxon>Pseudomonadati</taxon>
        <taxon>Pseudomonadota</taxon>
        <taxon>Gammaproteobacteria</taxon>
        <taxon>Cellvibrionales</taxon>
        <taxon>Halieaceae</taxon>
        <taxon>Marimicrobium</taxon>
    </lineage>
</organism>
<dbReference type="SUPFAM" id="SSF51735">
    <property type="entry name" value="NAD(P)-binding Rossmann-fold domains"/>
    <property type="match status" value="1"/>
</dbReference>
<sequence length="327" mass="33926">MCVEKTVTNNEESSLMKAVRCCDKQVRVMEVPEPAGDGVLVSVRSAGICGSDLHMVESGFDLQSTLGHEVAGTLADGRAVALEPVSPCGHCDMCTQGDYSLCRLSAAMVHGIGLDGGMAQQILVPERCIVPLPDNVSVSDACLVEPLAVAAHGIRMLSLSPKSRVAIVGAGAVGLAAAAVLTSHVTAVDVAARHDGQKKAAERLGAGLDPEGEYDVVVECAGNSGALAQAARLCKPGGTILLLATYWGGVELPAFEVCMKSLNIQASFMYDRTGLVRDVDVAAQLLASRPELPDILITHRLPLDAAPQAFAIAADRQAGAIKVVLEP</sequence>
<evidence type="ECO:0000259" key="3">
    <source>
        <dbReference type="Pfam" id="PF08240"/>
    </source>
</evidence>
<protein>
    <submittedName>
        <fullName evidence="4">Zn-dependent alcohol dehydrogenase</fullName>
    </submittedName>
</protein>
<dbReference type="InterPro" id="IPR011032">
    <property type="entry name" value="GroES-like_sf"/>
</dbReference>
<proteinExistence type="predicted"/>
<dbReference type="PANTHER" id="PTHR43401">
    <property type="entry name" value="L-THREONINE 3-DEHYDROGENASE"/>
    <property type="match status" value="1"/>
</dbReference>
<dbReference type="PANTHER" id="PTHR43401:SF2">
    <property type="entry name" value="L-THREONINE 3-DEHYDROGENASE"/>
    <property type="match status" value="1"/>
</dbReference>
<gene>
    <name evidence="4" type="ORF">EYC82_07495</name>
</gene>
<dbReference type="Gene3D" id="3.40.50.720">
    <property type="entry name" value="NAD(P)-binding Rossmann-like Domain"/>
    <property type="match status" value="1"/>
</dbReference>
<dbReference type="Pfam" id="PF00107">
    <property type="entry name" value="ADH_zinc_N"/>
    <property type="match status" value="1"/>
</dbReference>
<dbReference type="InterPro" id="IPR050129">
    <property type="entry name" value="Zn_alcohol_dh"/>
</dbReference>
<feature type="domain" description="Alcohol dehydrogenase-like N-terminal" evidence="3">
    <location>
        <begin position="37"/>
        <end position="134"/>
    </location>
</feature>
<reference evidence="4" key="1">
    <citation type="submission" date="2019-02" db="EMBL/GenBank/DDBJ databases">
        <authorList>
            <person name="Li S.-H."/>
        </authorList>
    </citation>
    <scope>NUCLEOTIDE SEQUENCE</scope>
    <source>
        <strain evidence="4">IMCC11814</strain>
    </source>
</reference>
<feature type="domain" description="Alcohol dehydrogenase-like C-terminal" evidence="2">
    <location>
        <begin position="212"/>
        <end position="276"/>
    </location>
</feature>
<evidence type="ECO:0000256" key="1">
    <source>
        <dbReference type="ARBA" id="ARBA00023002"/>
    </source>
</evidence>
<dbReference type="InterPro" id="IPR013149">
    <property type="entry name" value="ADH-like_C"/>
</dbReference>